<organism evidence="1 2">
    <name type="scientific">Candidatus Scybalenecus merdavium</name>
    <dbReference type="NCBI Taxonomy" id="2840939"/>
    <lineage>
        <taxon>Bacteria</taxon>
        <taxon>Bacillati</taxon>
        <taxon>Bacillota</taxon>
        <taxon>Clostridia</taxon>
        <taxon>Eubacteriales</taxon>
        <taxon>Oscillospiraceae</taxon>
        <taxon>Oscillospiraceae incertae sedis</taxon>
        <taxon>Candidatus Scybalenecus</taxon>
    </lineage>
</organism>
<evidence type="ECO:0000313" key="1">
    <source>
        <dbReference type="EMBL" id="HIU68440.1"/>
    </source>
</evidence>
<proteinExistence type="predicted"/>
<name>A0A9D1MTH8_9FIRM</name>
<dbReference type="PANTHER" id="PTHR37816">
    <property type="entry name" value="YALI0E33011P"/>
    <property type="match status" value="1"/>
</dbReference>
<dbReference type="AlphaFoldDB" id="A0A9D1MTH8"/>
<reference evidence="1" key="1">
    <citation type="submission" date="2020-10" db="EMBL/GenBank/DDBJ databases">
        <authorList>
            <person name="Gilroy R."/>
        </authorList>
    </citation>
    <scope>NUCLEOTIDE SEQUENCE</scope>
    <source>
        <strain evidence="1">CHK176-6737</strain>
    </source>
</reference>
<sequence>MGTGILVCGLNGAGKSTLGKALAEKLHFYFIDDEELYFSKTDSDYIYASPCTHEEAEKRLFHKMQAHENFVLASVKGDYGALFYPFIQYTIWIDTPKDIRLQRVKNRSFQKFGSRILPGGDLYEKEKTFFEFVSSREKNTVEKQLGKLTCPVIKVDGMNSIEKNLAFILKQMHV</sequence>
<gene>
    <name evidence="1" type="ORF">IAD23_00600</name>
</gene>
<dbReference type="Proteomes" id="UP000824125">
    <property type="component" value="Unassembled WGS sequence"/>
</dbReference>
<dbReference type="PANTHER" id="PTHR37816:SF2">
    <property type="entry name" value="DNA TOPOLOGY MODULATION PROTEIN FLAR-RELATED PROTEIN"/>
    <property type="match status" value="1"/>
</dbReference>
<protein>
    <submittedName>
        <fullName evidence="1">AAA family ATPase</fullName>
    </submittedName>
</protein>
<dbReference type="Gene3D" id="3.40.50.300">
    <property type="entry name" value="P-loop containing nucleotide triphosphate hydrolases"/>
    <property type="match status" value="1"/>
</dbReference>
<dbReference type="SUPFAM" id="SSF52540">
    <property type="entry name" value="P-loop containing nucleoside triphosphate hydrolases"/>
    <property type="match status" value="1"/>
</dbReference>
<dbReference type="EMBL" id="DVNM01000002">
    <property type="protein sequence ID" value="HIU68440.1"/>
    <property type="molecule type" value="Genomic_DNA"/>
</dbReference>
<comment type="caution">
    <text evidence="1">The sequence shown here is derived from an EMBL/GenBank/DDBJ whole genome shotgun (WGS) entry which is preliminary data.</text>
</comment>
<dbReference type="Pfam" id="PF13238">
    <property type="entry name" value="AAA_18"/>
    <property type="match status" value="1"/>
</dbReference>
<dbReference type="InterPro" id="IPR027417">
    <property type="entry name" value="P-loop_NTPase"/>
</dbReference>
<dbReference type="InterPro" id="IPR052922">
    <property type="entry name" value="Cytidylate_Kinase-2"/>
</dbReference>
<evidence type="ECO:0000313" key="2">
    <source>
        <dbReference type="Proteomes" id="UP000824125"/>
    </source>
</evidence>
<accession>A0A9D1MTH8</accession>
<reference evidence="1" key="2">
    <citation type="journal article" date="2021" name="PeerJ">
        <title>Extensive microbial diversity within the chicken gut microbiome revealed by metagenomics and culture.</title>
        <authorList>
            <person name="Gilroy R."/>
            <person name="Ravi A."/>
            <person name="Getino M."/>
            <person name="Pursley I."/>
            <person name="Horton D.L."/>
            <person name="Alikhan N.F."/>
            <person name="Baker D."/>
            <person name="Gharbi K."/>
            <person name="Hall N."/>
            <person name="Watson M."/>
            <person name="Adriaenssens E.M."/>
            <person name="Foster-Nyarko E."/>
            <person name="Jarju S."/>
            <person name="Secka A."/>
            <person name="Antonio M."/>
            <person name="Oren A."/>
            <person name="Chaudhuri R.R."/>
            <person name="La Ragione R."/>
            <person name="Hildebrand F."/>
            <person name="Pallen M.J."/>
        </authorList>
    </citation>
    <scope>NUCLEOTIDE SEQUENCE</scope>
    <source>
        <strain evidence="1">CHK176-6737</strain>
    </source>
</reference>